<dbReference type="GO" id="GO:0019627">
    <property type="term" value="P:urea metabolic process"/>
    <property type="evidence" value="ECO:0007669"/>
    <property type="project" value="InterPro"/>
</dbReference>
<keyword evidence="3" id="KW-1185">Reference proteome</keyword>
<dbReference type="Pfam" id="PF05194">
    <property type="entry name" value="UreE_C"/>
    <property type="match status" value="1"/>
</dbReference>
<sequence>MIPMDTNEKKEVIELEVDRKQIEQGRVKVEGTVINIRGLKDGDVFDAMNKRWRLVQRKERVLHLKLDDVLKAFNLGYAIGNLHMRAMISGNDLYIPLEDPNLEEELRDFNPDIQEIKFVPNVEIPIRVKMVDFTDH</sequence>
<dbReference type="GO" id="GO:0016151">
    <property type="term" value="F:nickel cation binding"/>
    <property type="evidence" value="ECO:0007669"/>
    <property type="project" value="InterPro"/>
</dbReference>
<dbReference type="Proteomes" id="UP000247586">
    <property type="component" value="Chromosome"/>
</dbReference>
<dbReference type="SUPFAM" id="SSF69737">
    <property type="entry name" value="Urease metallochaperone UreE, C-terminal domain"/>
    <property type="match status" value="1"/>
</dbReference>
<gene>
    <name evidence="2" type="ORF">DFR87_00500</name>
</gene>
<accession>A0A2U9IQZ0</accession>
<organism evidence="2 3">
    <name type="scientific">Metallosphaera hakonensis JCM 8857 = DSM 7519</name>
    <dbReference type="NCBI Taxonomy" id="1293036"/>
    <lineage>
        <taxon>Archaea</taxon>
        <taxon>Thermoproteota</taxon>
        <taxon>Thermoprotei</taxon>
        <taxon>Sulfolobales</taxon>
        <taxon>Sulfolobaceae</taxon>
        <taxon>Metallosphaera</taxon>
    </lineage>
</organism>
<dbReference type="EMBL" id="CP029287">
    <property type="protein sequence ID" value="AWR98440.1"/>
    <property type="molecule type" value="Genomic_DNA"/>
</dbReference>
<feature type="domain" description="Urease accessory protein UreE C-terminal" evidence="1">
    <location>
        <begin position="59"/>
        <end position="115"/>
    </location>
</feature>
<evidence type="ECO:0000313" key="2">
    <source>
        <dbReference type="EMBL" id="AWR98440.1"/>
    </source>
</evidence>
<protein>
    <recommendedName>
        <fullName evidence="1">Urease accessory protein UreE C-terminal domain-containing protein</fullName>
    </recommendedName>
</protein>
<evidence type="ECO:0000259" key="1">
    <source>
        <dbReference type="Pfam" id="PF05194"/>
    </source>
</evidence>
<dbReference type="STRING" id="1293036.GCA_001315825_01761"/>
<evidence type="ECO:0000313" key="3">
    <source>
        <dbReference type="Proteomes" id="UP000247586"/>
    </source>
</evidence>
<dbReference type="AlphaFoldDB" id="A0A2U9IQZ0"/>
<dbReference type="Gene3D" id="3.30.70.790">
    <property type="entry name" value="UreE, C-terminal domain"/>
    <property type="match status" value="1"/>
</dbReference>
<dbReference type="GO" id="GO:0065003">
    <property type="term" value="P:protein-containing complex assembly"/>
    <property type="evidence" value="ECO:0007669"/>
    <property type="project" value="InterPro"/>
</dbReference>
<name>A0A2U9IQZ0_9CREN</name>
<reference evidence="2" key="1">
    <citation type="submission" date="2018-05" db="EMBL/GenBank/DDBJ databases">
        <title>Complete Genome Sequences of Extremely Thermoacidophilic, Metal-Mobilizing Type-Strain Members of the Archaeal Family Sulfolobaceae: Acidianus brierleyi DSM-1651T, Acidianus sulfidivorans DSM-18786T, Metallosphaera hakonensis DSM-7519T, and Metallosphaera prunae DSM-10039T.</title>
        <authorList>
            <person name="Counts J.A."/>
            <person name="Kelly R.M."/>
        </authorList>
    </citation>
    <scope>NUCLEOTIDE SEQUENCE [LARGE SCALE GENOMIC DNA]</scope>
    <source>
        <strain evidence="2">HO1-1</strain>
    </source>
</reference>
<proteinExistence type="predicted"/>
<dbReference type="InterPro" id="IPR007864">
    <property type="entry name" value="UreE_C_dom"/>
</dbReference>
<dbReference type="KEGG" id="mhk:DFR87_00500"/>